<evidence type="ECO:0000313" key="2">
    <source>
        <dbReference type="EMBL" id="GAA2691629.1"/>
    </source>
</evidence>
<dbReference type="EMBL" id="BAAATE010000034">
    <property type="protein sequence ID" value="GAA2691629.1"/>
    <property type="molecule type" value="Genomic_DNA"/>
</dbReference>
<dbReference type="Proteomes" id="UP001501666">
    <property type="component" value="Unassembled WGS sequence"/>
</dbReference>
<evidence type="ECO:0000256" key="1">
    <source>
        <dbReference type="SAM" id="Phobius"/>
    </source>
</evidence>
<feature type="transmembrane region" description="Helical" evidence="1">
    <location>
        <begin position="30"/>
        <end position="49"/>
    </location>
</feature>
<keyword evidence="3" id="KW-1185">Reference proteome</keyword>
<proteinExistence type="predicted"/>
<evidence type="ECO:0000313" key="3">
    <source>
        <dbReference type="Proteomes" id="UP001501666"/>
    </source>
</evidence>
<accession>A0ABP6FIT4</accession>
<keyword evidence="1" id="KW-0812">Transmembrane</keyword>
<sequence length="63" mass="6376">MATEPPPGPSGRGPDESDEGIKISSRALGILVKGAVAIVIVVGLIQLGADPMFLPGILKALKL</sequence>
<comment type="caution">
    <text evidence="2">The sequence shown here is derived from an EMBL/GenBank/DDBJ whole genome shotgun (WGS) entry which is preliminary data.</text>
</comment>
<organism evidence="2 3">
    <name type="scientific">Nonomuraea recticatena</name>
    <dbReference type="NCBI Taxonomy" id="46178"/>
    <lineage>
        <taxon>Bacteria</taxon>
        <taxon>Bacillati</taxon>
        <taxon>Actinomycetota</taxon>
        <taxon>Actinomycetes</taxon>
        <taxon>Streptosporangiales</taxon>
        <taxon>Streptosporangiaceae</taxon>
        <taxon>Nonomuraea</taxon>
    </lineage>
</organism>
<protein>
    <submittedName>
        <fullName evidence="2">Uncharacterized protein</fullName>
    </submittedName>
</protein>
<reference evidence="3" key="1">
    <citation type="journal article" date="2019" name="Int. J. Syst. Evol. Microbiol.">
        <title>The Global Catalogue of Microorganisms (GCM) 10K type strain sequencing project: providing services to taxonomists for standard genome sequencing and annotation.</title>
        <authorList>
            <consortium name="The Broad Institute Genomics Platform"/>
            <consortium name="The Broad Institute Genome Sequencing Center for Infectious Disease"/>
            <person name="Wu L."/>
            <person name="Ma J."/>
        </authorList>
    </citation>
    <scope>NUCLEOTIDE SEQUENCE [LARGE SCALE GENOMIC DNA]</scope>
    <source>
        <strain evidence="3">JCM 6835</strain>
    </source>
</reference>
<gene>
    <name evidence="2" type="ORF">GCM10010412_081980</name>
</gene>
<keyword evidence="1" id="KW-1133">Transmembrane helix</keyword>
<keyword evidence="1" id="KW-0472">Membrane</keyword>
<name>A0ABP6FIT4_9ACTN</name>